<comment type="caution">
    <text evidence="1">The sequence shown here is derived from an EMBL/GenBank/DDBJ whole genome shotgun (WGS) entry which is preliminary data.</text>
</comment>
<dbReference type="AlphaFoldDB" id="A0A1F5GCH5"/>
<organism evidence="1 2">
    <name type="scientific">Candidatus Curtissbacteria bacterium RIFCSPHIGHO2_01_FULL_40_12</name>
    <dbReference type="NCBI Taxonomy" id="1797710"/>
    <lineage>
        <taxon>Bacteria</taxon>
        <taxon>Candidatus Curtissiibacteriota</taxon>
    </lineage>
</organism>
<dbReference type="EMBL" id="MFAY01000004">
    <property type="protein sequence ID" value="OGD89582.1"/>
    <property type="molecule type" value="Genomic_DNA"/>
</dbReference>
<reference evidence="1 2" key="1">
    <citation type="journal article" date="2016" name="Nat. Commun.">
        <title>Thousands of microbial genomes shed light on interconnected biogeochemical processes in an aquifer system.</title>
        <authorList>
            <person name="Anantharaman K."/>
            <person name="Brown C.T."/>
            <person name="Hug L.A."/>
            <person name="Sharon I."/>
            <person name="Castelle C.J."/>
            <person name="Probst A.J."/>
            <person name="Thomas B.C."/>
            <person name="Singh A."/>
            <person name="Wilkins M.J."/>
            <person name="Karaoz U."/>
            <person name="Brodie E.L."/>
            <person name="Williams K.H."/>
            <person name="Hubbard S.S."/>
            <person name="Banfield J.F."/>
        </authorList>
    </citation>
    <scope>NUCLEOTIDE SEQUENCE [LARGE SCALE GENOMIC DNA]</scope>
</reference>
<dbReference type="InterPro" id="IPR027434">
    <property type="entry name" value="Homing_endonucl"/>
</dbReference>
<dbReference type="Gene3D" id="1.10.10.60">
    <property type="entry name" value="Homeodomain-like"/>
    <property type="match status" value="1"/>
</dbReference>
<gene>
    <name evidence="1" type="ORF">A2693_01055</name>
</gene>
<accession>A0A1F5GCH5</accession>
<dbReference type="Proteomes" id="UP000178577">
    <property type="component" value="Unassembled WGS sequence"/>
</dbReference>
<protein>
    <recommendedName>
        <fullName evidence="3">Homing endonuclease LAGLIDADG domain-containing protein</fullName>
    </recommendedName>
</protein>
<dbReference type="Gene3D" id="3.10.28.10">
    <property type="entry name" value="Homing endonucleases"/>
    <property type="match status" value="1"/>
</dbReference>
<dbReference type="SUPFAM" id="SSF55608">
    <property type="entry name" value="Homing endonucleases"/>
    <property type="match status" value="1"/>
</dbReference>
<sequence>MAPAPFAFPKAQLIELYVKQGLSTDAVAKVLGCNHVTVLNYLKKYEIPRRSRLGNRKAVSIDKETLINLYHNKKFTQKQIAQKFGHSRFGIQRRMKTYGIKSRDFSESHTKYPKHNFSGDLAEKAYTIGFRLGDLNVYKTHELIQVRCSTTKMAQVNLIKNLFKQYGNVHIWKAKRGTFEIVVLLNKTFNFLLPKEDKIEDCIMDDDNYFLSFLAGYADAEGSYYMRKPYYKNARSGWGIFEIDTYDENIIRGMWSRLKRSDIEASFSRSRSGGSVDKRGIKTNKDVWRLTVSKKQSLWNFIKMIEPYHRHKDKLRALKMVKNNLLLRNQLPYCRPIHL</sequence>
<evidence type="ECO:0000313" key="2">
    <source>
        <dbReference type="Proteomes" id="UP000178577"/>
    </source>
</evidence>
<evidence type="ECO:0000313" key="1">
    <source>
        <dbReference type="EMBL" id="OGD89582.1"/>
    </source>
</evidence>
<proteinExistence type="predicted"/>
<evidence type="ECO:0008006" key="3">
    <source>
        <dbReference type="Google" id="ProtNLM"/>
    </source>
</evidence>
<name>A0A1F5GCH5_9BACT</name>